<comment type="caution">
    <text evidence="1">The sequence shown here is derived from an EMBL/GenBank/DDBJ whole genome shotgun (WGS) entry which is preliminary data.</text>
</comment>
<name>A0A934NCV3_9BACT</name>
<proteinExistence type="predicted"/>
<gene>
    <name evidence="1" type="ORF">JF888_04685</name>
</gene>
<dbReference type="Proteomes" id="UP000620075">
    <property type="component" value="Unassembled WGS sequence"/>
</dbReference>
<reference evidence="1 2" key="1">
    <citation type="submission" date="2020-10" db="EMBL/GenBank/DDBJ databases">
        <title>Ca. Dormibacterota MAGs.</title>
        <authorList>
            <person name="Montgomery K."/>
        </authorList>
    </citation>
    <scope>NUCLEOTIDE SEQUENCE [LARGE SCALE GENOMIC DNA]</scope>
    <source>
        <strain evidence="1">SC8811_S16_3</strain>
    </source>
</reference>
<sequence>MQSRGEALDQSLPQLAAVLSAALPGAVQVEREGGLLRHSDRIKQLSVDTGEFRFLLQRQGSALQAVVSHEVGGIVLKSEKLPAAEWLIQLGERLRQIAVNAEQINPALARLLGADGQR</sequence>
<dbReference type="RefSeq" id="WP_338177008.1">
    <property type="nucleotide sequence ID" value="NZ_JAEKNQ010000019.1"/>
</dbReference>
<protein>
    <submittedName>
        <fullName evidence="1">Uncharacterized protein</fullName>
    </submittedName>
</protein>
<dbReference type="AlphaFoldDB" id="A0A934NCV3"/>
<evidence type="ECO:0000313" key="1">
    <source>
        <dbReference type="EMBL" id="MBJ7602478.1"/>
    </source>
</evidence>
<evidence type="ECO:0000313" key="2">
    <source>
        <dbReference type="Proteomes" id="UP000620075"/>
    </source>
</evidence>
<dbReference type="EMBL" id="JAEKNQ010000019">
    <property type="protein sequence ID" value="MBJ7602478.1"/>
    <property type="molecule type" value="Genomic_DNA"/>
</dbReference>
<accession>A0A934NCV3</accession>
<organism evidence="1 2">
    <name type="scientific">Candidatus Dormiibacter inghamiae</name>
    <dbReference type="NCBI Taxonomy" id="3127013"/>
    <lineage>
        <taxon>Bacteria</taxon>
        <taxon>Bacillati</taxon>
        <taxon>Candidatus Dormiibacterota</taxon>
        <taxon>Candidatus Dormibacteria</taxon>
        <taxon>Candidatus Dormibacterales</taxon>
        <taxon>Candidatus Dormibacteraceae</taxon>
        <taxon>Candidatus Dormiibacter</taxon>
    </lineage>
</organism>